<reference evidence="2" key="1">
    <citation type="journal article" date="2019" name="Int. J. Syst. Evol. Microbiol.">
        <title>The Global Catalogue of Microorganisms (GCM) 10K type strain sequencing project: providing services to taxonomists for standard genome sequencing and annotation.</title>
        <authorList>
            <consortium name="The Broad Institute Genomics Platform"/>
            <consortium name="The Broad Institute Genome Sequencing Center for Infectious Disease"/>
            <person name="Wu L."/>
            <person name="Ma J."/>
        </authorList>
    </citation>
    <scope>NUCLEOTIDE SEQUENCE [LARGE SCALE GENOMIC DNA]</scope>
    <source>
        <strain evidence="2">TBRC 7912</strain>
    </source>
</reference>
<accession>A0ABV8EV17</accession>
<dbReference type="Proteomes" id="UP001595698">
    <property type="component" value="Unassembled WGS sequence"/>
</dbReference>
<sequence length="226" mass="24229">MRRLVAFLVLLLVLFAILDRVAVAGAQREIARQATARYDLDRSPEVSILGIPFLTQAVAGRYDEVEVAAGPMVLNGLRLSSVDFTLHDVTAPLSDLLFNSERADIRAGRVEGTVEVPLQVLNQRAPRGIKVAVDGDTLTVNGEVTVLGQKVPVKADLKIGVSAGEIRFTPEKVTVGGGIPVPNPERFIDYRIPVKNLPFGVKITGVRVVPQGIQVSGEATDVPLHG</sequence>
<comment type="caution">
    <text evidence="1">The sequence shown here is derived from an EMBL/GenBank/DDBJ whole genome shotgun (WGS) entry which is preliminary data.</text>
</comment>
<evidence type="ECO:0000313" key="1">
    <source>
        <dbReference type="EMBL" id="MFC3979536.1"/>
    </source>
</evidence>
<gene>
    <name evidence="1" type="ORF">ACFOYY_05370</name>
</gene>
<dbReference type="Pfam" id="PF11209">
    <property type="entry name" value="LmeA"/>
    <property type="match status" value="1"/>
</dbReference>
<dbReference type="InterPro" id="IPR021373">
    <property type="entry name" value="DUF2993"/>
</dbReference>
<keyword evidence="2" id="KW-1185">Reference proteome</keyword>
<proteinExistence type="predicted"/>
<dbReference type="RefSeq" id="WP_386188321.1">
    <property type="nucleotide sequence ID" value="NZ_JBHSBC010000003.1"/>
</dbReference>
<organism evidence="1 2">
    <name type="scientific">Streptosporangium jomthongense</name>
    <dbReference type="NCBI Taxonomy" id="1193683"/>
    <lineage>
        <taxon>Bacteria</taxon>
        <taxon>Bacillati</taxon>
        <taxon>Actinomycetota</taxon>
        <taxon>Actinomycetes</taxon>
        <taxon>Streptosporangiales</taxon>
        <taxon>Streptosporangiaceae</taxon>
        <taxon>Streptosporangium</taxon>
    </lineage>
</organism>
<protein>
    <submittedName>
        <fullName evidence="1">DUF2993 domain-containing protein</fullName>
    </submittedName>
</protein>
<dbReference type="EMBL" id="JBHSBC010000003">
    <property type="protein sequence ID" value="MFC3979536.1"/>
    <property type="molecule type" value="Genomic_DNA"/>
</dbReference>
<evidence type="ECO:0000313" key="2">
    <source>
        <dbReference type="Proteomes" id="UP001595698"/>
    </source>
</evidence>
<name>A0ABV8EV17_9ACTN</name>